<dbReference type="PROSITE" id="PS00028">
    <property type="entry name" value="ZINC_FINGER_C2H2_1"/>
    <property type="match status" value="1"/>
</dbReference>
<dbReference type="Pfam" id="PF00096">
    <property type="entry name" value="zf-C2H2"/>
    <property type="match status" value="1"/>
</dbReference>
<proteinExistence type="predicted"/>
<evidence type="ECO:0000313" key="7">
    <source>
        <dbReference type="EMBL" id="CAH0549332.1"/>
    </source>
</evidence>
<dbReference type="GO" id="GO:0008270">
    <property type="term" value="F:zinc ion binding"/>
    <property type="evidence" value="ECO:0007669"/>
    <property type="project" value="UniProtKB-KW"/>
</dbReference>
<evidence type="ECO:0000256" key="1">
    <source>
        <dbReference type="ARBA" id="ARBA00022723"/>
    </source>
</evidence>
<accession>A0A9P0AVC7</accession>
<dbReference type="PROSITE" id="PS50157">
    <property type="entry name" value="ZINC_FINGER_C2H2_2"/>
    <property type="match status" value="3"/>
</dbReference>
<protein>
    <recommendedName>
        <fullName evidence="6">C2H2-type domain-containing protein</fullName>
    </recommendedName>
</protein>
<evidence type="ECO:0000256" key="4">
    <source>
        <dbReference type="ARBA" id="ARBA00022833"/>
    </source>
</evidence>
<dbReference type="FunFam" id="3.30.160.60:FF:000446">
    <property type="entry name" value="Zinc finger protein"/>
    <property type="match status" value="1"/>
</dbReference>
<evidence type="ECO:0000313" key="8">
    <source>
        <dbReference type="Proteomes" id="UP001154078"/>
    </source>
</evidence>
<feature type="domain" description="C2H2-type" evidence="6">
    <location>
        <begin position="115"/>
        <end position="142"/>
    </location>
</feature>
<keyword evidence="8" id="KW-1185">Reference proteome</keyword>
<sequence length="291" mass="34664">MSSTSGTAIKQNIKEDFDDGDKSIEVMKFECEEEMFLDLGSEINDRDQDFSCNIREDGFSEELLKILEEKCFKQRDRVIREGSFKCEFCPKKYRRNDILIRHTNHIHKKDKQKKFECNICGYVTVNKSHLKRHFKIHDKTKLKIKLQVLGKNNLKNKIKNEIKITSKTYQCTKCTYSTFHKSHYDNHVKVCLKLKNINWYQCEVCHYKTTKKNHLNTHLKTHSIIKELKCLFCQYEASRKISFDNHMLTKHLDMLDESNKNIITSKIHNCQKCNYKTTKISTFKLHLKNNH</sequence>
<dbReference type="GO" id="GO:0005634">
    <property type="term" value="C:nucleus"/>
    <property type="evidence" value="ECO:0007669"/>
    <property type="project" value="UniProtKB-ARBA"/>
</dbReference>
<dbReference type="SUPFAM" id="SSF57667">
    <property type="entry name" value="beta-beta-alpha zinc fingers"/>
    <property type="match status" value="2"/>
</dbReference>
<dbReference type="InterPro" id="IPR013087">
    <property type="entry name" value="Znf_C2H2_type"/>
</dbReference>
<feature type="domain" description="C2H2-type" evidence="6">
    <location>
        <begin position="84"/>
        <end position="112"/>
    </location>
</feature>
<dbReference type="EMBL" id="OV121142">
    <property type="protein sequence ID" value="CAH0549332.1"/>
    <property type="molecule type" value="Genomic_DNA"/>
</dbReference>
<dbReference type="PANTHER" id="PTHR24379:SF121">
    <property type="entry name" value="C2H2-TYPE DOMAIN-CONTAINING PROTEIN"/>
    <property type="match status" value="1"/>
</dbReference>
<keyword evidence="4" id="KW-0862">Zinc</keyword>
<evidence type="ECO:0000256" key="5">
    <source>
        <dbReference type="PROSITE-ProRule" id="PRU00042"/>
    </source>
</evidence>
<keyword evidence="3 5" id="KW-0863">Zinc-finger</keyword>
<dbReference type="InterPro" id="IPR036236">
    <property type="entry name" value="Znf_C2H2_sf"/>
</dbReference>
<dbReference type="Proteomes" id="UP001154078">
    <property type="component" value="Chromosome 11"/>
</dbReference>
<organism evidence="7 8">
    <name type="scientific">Brassicogethes aeneus</name>
    <name type="common">Rape pollen beetle</name>
    <name type="synonym">Meligethes aeneus</name>
    <dbReference type="NCBI Taxonomy" id="1431903"/>
    <lineage>
        <taxon>Eukaryota</taxon>
        <taxon>Metazoa</taxon>
        <taxon>Ecdysozoa</taxon>
        <taxon>Arthropoda</taxon>
        <taxon>Hexapoda</taxon>
        <taxon>Insecta</taxon>
        <taxon>Pterygota</taxon>
        <taxon>Neoptera</taxon>
        <taxon>Endopterygota</taxon>
        <taxon>Coleoptera</taxon>
        <taxon>Polyphaga</taxon>
        <taxon>Cucujiformia</taxon>
        <taxon>Nitidulidae</taxon>
        <taxon>Meligethinae</taxon>
        <taxon>Brassicogethes</taxon>
    </lineage>
</organism>
<keyword evidence="2" id="KW-0677">Repeat</keyword>
<reference evidence="7" key="1">
    <citation type="submission" date="2021-12" db="EMBL/GenBank/DDBJ databases">
        <authorList>
            <person name="King R."/>
        </authorList>
    </citation>
    <scope>NUCLEOTIDE SEQUENCE</scope>
</reference>
<dbReference type="SMART" id="SM00355">
    <property type="entry name" value="ZnF_C2H2"/>
    <property type="match status" value="6"/>
</dbReference>
<evidence type="ECO:0000259" key="6">
    <source>
        <dbReference type="PROSITE" id="PS50157"/>
    </source>
</evidence>
<dbReference type="AlphaFoldDB" id="A0A9P0AVC7"/>
<gene>
    <name evidence="7" type="ORF">MELIAE_LOCUS2515</name>
</gene>
<evidence type="ECO:0000256" key="3">
    <source>
        <dbReference type="ARBA" id="ARBA00022771"/>
    </source>
</evidence>
<evidence type="ECO:0000256" key="2">
    <source>
        <dbReference type="ARBA" id="ARBA00022737"/>
    </source>
</evidence>
<keyword evidence="1" id="KW-0479">Metal-binding</keyword>
<dbReference type="PANTHER" id="PTHR24379">
    <property type="entry name" value="KRAB AND ZINC FINGER DOMAIN-CONTAINING"/>
    <property type="match status" value="1"/>
</dbReference>
<dbReference type="OrthoDB" id="3561125at2759"/>
<feature type="domain" description="C2H2-type" evidence="6">
    <location>
        <begin position="200"/>
        <end position="227"/>
    </location>
</feature>
<dbReference type="Gene3D" id="3.30.160.60">
    <property type="entry name" value="Classic Zinc Finger"/>
    <property type="match status" value="4"/>
</dbReference>
<name>A0A9P0AVC7_BRAAE</name>